<dbReference type="SUPFAM" id="SSF55120">
    <property type="entry name" value="Pseudouridine synthase"/>
    <property type="match status" value="1"/>
</dbReference>
<reference evidence="8" key="1">
    <citation type="submission" date="2020-08" db="EMBL/GenBank/DDBJ databases">
        <title>Genome public.</title>
        <authorList>
            <person name="Liu C."/>
            <person name="Sun Q."/>
        </authorList>
    </citation>
    <scope>NUCLEOTIDE SEQUENCE</scope>
    <source>
        <strain evidence="8">NSJ-44</strain>
    </source>
</reference>
<dbReference type="GO" id="GO:0140098">
    <property type="term" value="F:catalytic activity, acting on RNA"/>
    <property type="evidence" value="ECO:0007669"/>
    <property type="project" value="UniProtKB-ARBA"/>
</dbReference>
<gene>
    <name evidence="8" type="ORF">H8699_04450</name>
</gene>
<evidence type="ECO:0000313" key="9">
    <source>
        <dbReference type="Proteomes" id="UP000654279"/>
    </source>
</evidence>
<organism evidence="8 9">
    <name type="scientific">Luoshenia tenuis</name>
    <dbReference type="NCBI Taxonomy" id="2763654"/>
    <lineage>
        <taxon>Bacteria</taxon>
        <taxon>Bacillati</taxon>
        <taxon>Bacillota</taxon>
        <taxon>Clostridia</taxon>
        <taxon>Christensenellales</taxon>
        <taxon>Christensenellaceae</taxon>
        <taxon>Luoshenia</taxon>
    </lineage>
</organism>
<dbReference type="CDD" id="cd02869">
    <property type="entry name" value="PseudoU_synth_RluA_like"/>
    <property type="match status" value="1"/>
</dbReference>
<keyword evidence="9" id="KW-1185">Reference proteome</keyword>
<dbReference type="Gene3D" id="3.10.290.10">
    <property type="entry name" value="RNA-binding S4 domain"/>
    <property type="match status" value="1"/>
</dbReference>
<dbReference type="GO" id="GO:0001522">
    <property type="term" value="P:pseudouridine synthesis"/>
    <property type="evidence" value="ECO:0007669"/>
    <property type="project" value="InterPro"/>
</dbReference>
<evidence type="ECO:0000256" key="4">
    <source>
        <dbReference type="ARBA" id="ARBA00031870"/>
    </source>
</evidence>
<evidence type="ECO:0000313" key="8">
    <source>
        <dbReference type="EMBL" id="MBC8528688.1"/>
    </source>
</evidence>
<protein>
    <recommendedName>
        <fullName evidence="4">RNA pseudouridylate synthase</fullName>
    </recommendedName>
    <alternativeName>
        <fullName evidence="5">RNA-uridine isomerase</fullName>
    </alternativeName>
</protein>
<dbReference type="Gene3D" id="3.30.2350.10">
    <property type="entry name" value="Pseudouridine synthase"/>
    <property type="match status" value="1"/>
</dbReference>
<dbReference type="GO" id="GO:0003723">
    <property type="term" value="F:RNA binding"/>
    <property type="evidence" value="ECO:0007669"/>
    <property type="project" value="UniProtKB-KW"/>
</dbReference>
<dbReference type="PANTHER" id="PTHR21600">
    <property type="entry name" value="MITOCHONDRIAL RNA PSEUDOURIDINE SYNTHASE"/>
    <property type="match status" value="1"/>
</dbReference>
<dbReference type="Pfam" id="PF00849">
    <property type="entry name" value="PseudoU_synth_2"/>
    <property type="match status" value="1"/>
</dbReference>
<dbReference type="SUPFAM" id="SSF55174">
    <property type="entry name" value="Alpha-L RNA-binding motif"/>
    <property type="match status" value="1"/>
</dbReference>
<dbReference type="AlphaFoldDB" id="A0A926CZY5"/>
<comment type="caution">
    <text evidence="8">The sequence shown here is derived from an EMBL/GenBank/DDBJ whole genome shotgun (WGS) entry which is preliminary data.</text>
</comment>
<sequence length="312" mass="34502">MQSFTVSPKEDGQKLDRVILHAFPGLSYSKLRAALRKKDVRIDGQRVKAVAPVHAGQTIAVYLPDAELAPRPRADILFEDEAVLLAHKPQGLPVQSDRPGEDSLEARLRNPAEALFPAACHRLDVQTAGLVLFAKNPQSHAAALEAFRGQKIGKHYQCFTTRPPQAPRGELRHYLYKDAAGAHVRVAQHPGPNTRQAILQYETLSCGDSGALLHVQLHTGRTHQIRVQLAQIGCPLLGDDRYGDRARNGALHLRTQALWACALHFAPALPAPLQALSGRWFYAPQKLWRYPPVEGLRMCPPEELKDLISTPN</sequence>
<evidence type="ECO:0000256" key="2">
    <source>
        <dbReference type="ARBA" id="ARBA00010876"/>
    </source>
</evidence>
<evidence type="ECO:0000256" key="6">
    <source>
        <dbReference type="PROSITE-ProRule" id="PRU00182"/>
    </source>
</evidence>
<comment type="catalytic activity">
    <reaction evidence="1">
        <text>a uridine in RNA = a pseudouridine in RNA</text>
        <dbReference type="Rhea" id="RHEA:48348"/>
        <dbReference type="Rhea" id="RHEA-COMP:12068"/>
        <dbReference type="Rhea" id="RHEA-COMP:12069"/>
        <dbReference type="ChEBI" id="CHEBI:65314"/>
        <dbReference type="ChEBI" id="CHEBI:65315"/>
    </reaction>
</comment>
<keyword evidence="6" id="KW-0694">RNA-binding</keyword>
<name>A0A926CZY5_9FIRM</name>
<dbReference type="EMBL" id="JACRSO010000001">
    <property type="protein sequence ID" value="MBC8528688.1"/>
    <property type="molecule type" value="Genomic_DNA"/>
</dbReference>
<proteinExistence type="inferred from homology"/>
<comment type="similarity">
    <text evidence="2">Belongs to the pseudouridine synthase RluA family.</text>
</comment>
<dbReference type="GO" id="GO:0009982">
    <property type="term" value="F:pseudouridine synthase activity"/>
    <property type="evidence" value="ECO:0007669"/>
    <property type="project" value="InterPro"/>
</dbReference>
<evidence type="ECO:0000259" key="7">
    <source>
        <dbReference type="Pfam" id="PF00849"/>
    </source>
</evidence>
<feature type="domain" description="Pseudouridine synthase RsuA/RluA-like" evidence="7">
    <location>
        <begin position="83"/>
        <end position="231"/>
    </location>
</feature>
<dbReference type="GO" id="GO:0006396">
    <property type="term" value="P:RNA processing"/>
    <property type="evidence" value="ECO:0007669"/>
    <property type="project" value="UniProtKB-ARBA"/>
</dbReference>
<dbReference type="InterPro" id="IPR050188">
    <property type="entry name" value="RluA_PseudoU_synthase"/>
</dbReference>
<keyword evidence="3" id="KW-0413">Isomerase</keyword>
<evidence type="ECO:0000256" key="1">
    <source>
        <dbReference type="ARBA" id="ARBA00000073"/>
    </source>
</evidence>
<evidence type="ECO:0000256" key="5">
    <source>
        <dbReference type="ARBA" id="ARBA00033164"/>
    </source>
</evidence>
<dbReference type="PROSITE" id="PS50889">
    <property type="entry name" value="S4"/>
    <property type="match status" value="1"/>
</dbReference>
<dbReference type="RefSeq" id="WP_249284658.1">
    <property type="nucleotide sequence ID" value="NZ_JACRSO010000001.1"/>
</dbReference>
<evidence type="ECO:0000256" key="3">
    <source>
        <dbReference type="ARBA" id="ARBA00023235"/>
    </source>
</evidence>
<dbReference type="Proteomes" id="UP000654279">
    <property type="component" value="Unassembled WGS sequence"/>
</dbReference>
<dbReference type="InterPro" id="IPR020103">
    <property type="entry name" value="PsdUridine_synth_cat_dom_sf"/>
</dbReference>
<dbReference type="InterPro" id="IPR006224">
    <property type="entry name" value="PsdUridine_synth_RluA-like_CS"/>
</dbReference>
<dbReference type="InterPro" id="IPR036986">
    <property type="entry name" value="S4_RNA-bd_sf"/>
</dbReference>
<dbReference type="InterPro" id="IPR006145">
    <property type="entry name" value="PsdUridine_synth_RsuA/RluA"/>
</dbReference>
<dbReference type="PROSITE" id="PS01129">
    <property type="entry name" value="PSI_RLU"/>
    <property type="match status" value="1"/>
</dbReference>
<accession>A0A926CZY5</accession>